<evidence type="ECO:0000256" key="5">
    <source>
        <dbReference type="ARBA" id="ARBA00029447"/>
    </source>
</evidence>
<accession>E0IFN5</accession>
<dbReference type="CDD" id="cd06225">
    <property type="entry name" value="HAMP"/>
    <property type="match status" value="1"/>
</dbReference>
<sequence length="418" mass="45010">MQWFSALSVRNKLFVGCYSIVLLFSIALIGMTSVAGGSVIIAIVVAIVLALIALPIINFTEKALSEATYELRMAASSLAKGDFSQKVDTSSAALGELGHSFNSMIDKLRDIITETSKISRHVTEASRGIYDKNQAMKIAMEQVAASSNELAIGANEISSEVSDMTDSIKDIEDKVGSYASSVKGMNERSTHTLQLVQQGVQAVGNQKTSMRSNSDATSKVSETVRELARDAAGITKITHTISELAEQTNLLSLNASIEAARAGEHGKGFAVVAQEVRKLAEESSTSTKEVFTLVRGIERGIKQAIENIIINEQAVSVQAETIEASERIFGEMASSIEFIAEQIARFSEESDVMLESAQRISSAIQNISAITQQSAAGTEQMSASMNEQISSVQAIVDEADRMMNSVMQLQKTVQVFKM</sequence>
<dbReference type="EMBL" id="AEDD01000014">
    <property type="protein sequence ID" value="EFM08701.1"/>
    <property type="molecule type" value="Genomic_DNA"/>
</dbReference>
<dbReference type="Gene3D" id="1.10.287.950">
    <property type="entry name" value="Methyl-accepting chemotaxis protein"/>
    <property type="match status" value="1"/>
</dbReference>
<evidence type="ECO:0000259" key="8">
    <source>
        <dbReference type="PROSITE" id="PS50111"/>
    </source>
</evidence>
<proteinExistence type="inferred from homology"/>
<dbReference type="Proteomes" id="UP000005387">
    <property type="component" value="Unassembled WGS sequence"/>
</dbReference>
<dbReference type="InterPro" id="IPR004089">
    <property type="entry name" value="MCPsignal_dom"/>
</dbReference>
<evidence type="ECO:0000313" key="11">
    <source>
        <dbReference type="Proteomes" id="UP000005387"/>
    </source>
</evidence>
<dbReference type="PROSITE" id="PS00039">
    <property type="entry name" value="DEAD_ATP_HELICASE"/>
    <property type="match status" value="1"/>
</dbReference>
<dbReference type="Gene3D" id="6.10.340.10">
    <property type="match status" value="1"/>
</dbReference>
<comment type="subcellular location">
    <subcellularLocation>
        <location evidence="1">Cell membrane</location>
    </subcellularLocation>
</comment>
<feature type="transmembrane region" description="Helical" evidence="7">
    <location>
        <begin position="12"/>
        <end position="31"/>
    </location>
</feature>
<keyword evidence="4 6" id="KW-0807">Transducer</keyword>
<evidence type="ECO:0000313" key="10">
    <source>
        <dbReference type="EMBL" id="EFM08701.1"/>
    </source>
</evidence>
<dbReference type="PANTHER" id="PTHR32089">
    <property type="entry name" value="METHYL-ACCEPTING CHEMOTAXIS PROTEIN MCPB"/>
    <property type="match status" value="1"/>
</dbReference>
<dbReference type="InterPro" id="IPR003660">
    <property type="entry name" value="HAMP_dom"/>
</dbReference>
<protein>
    <submittedName>
        <fullName evidence="10">Methyl-accepting chemotaxis sensory transducer</fullName>
    </submittedName>
</protein>
<evidence type="ECO:0000259" key="9">
    <source>
        <dbReference type="PROSITE" id="PS50885"/>
    </source>
</evidence>
<dbReference type="eggNOG" id="COG0840">
    <property type="taxonomic scope" value="Bacteria"/>
</dbReference>
<keyword evidence="7" id="KW-1133">Transmembrane helix</keyword>
<dbReference type="PANTHER" id="PTHR32089:SF112">
    <property type="entry name" value="LYSOZYME-LIKE PROTEIN-RELATED"/>
    <property type="match status" value="1"/>
</dbReference>
<dbReference type="STRING" id="717606.PaecuDRAFT_4495"/>
<dbReference type="GO" id="GO:0007165">
    <property type="term" value="P:signal transduction"/>
    <property type="evidence" value="ECO:0007669"/>
    <property type="project" value="UniProtKB-KW"/>
</dbReference>
<organism evidence="10 11">
    <name type="scientific">Paenibacillus curdlanolyticus YK9</name>
    <dbReference type="NCBI Taxonomy" id="717606"/>
    <lineage>
        <taxon>Bacteria</taxon>
        <taxon>Bacillati</taxon>
        <taxon>Bacillota</taxon>
        <taxon>Bacilli</taxon>
        <taxon>Bacillales</taxon>
        <taxon>Paenibacillaceae</taxon>
        <taxon>Paenibacillus</taxon>
    </lineage>
</organism>
<dbReference type="SMART" id="SM00283">
    <property type="entry name" value="MA"/>
    <property type="match status" value="1"/>
</dbReference>
<dbReference type="AlphaFoldDB" id="E0IFN5"/>
<dbReference type="PROSITE" id="PS50111">
    <property type="entry name" value="CHEMOTAXIS_TRANSDUC_2"/>
    <property type="match status" value="1"/>
</dbReference>
<evidence type="ECO:0000256" key="4">
    <source>
        <dbReference type="ARBA" id="ARBA00023224"/>
    </source>
</evidence>
<comment type="similarity">
    <text evidence="5">Belongs to the methyl-accepting chemotaxis (MCP) protein family.</text>
</comment>
<dbReference type="Pfam" id="PF00015">
    <property type="entry name" value="MCPsignal"/>
    <property type="match status" value="1"/>
</dbReference>
<dbReference type="PROSITE" id="PS50885">
    <property type="entry name" value="HAMP"/>
    <property type="match status" value="1"/>
</dbReference>
<dbReference type="GO" id="GO:0005886">
    <property type="term" value="C:plasma membrane"/>
    <property type="evidence" value="ECO:0007669"/>
    <property type="project" value="UniProtKB-SubCell"/>
</dbReference>
<dbReference type="InterPro" id="IPR000629">
    <property type="entry name" value="RNA-helicase_DEAD-box_CS"/>
</dbReference>
<gene>
    <name evidence="10" type="ORF">PaecuDRAFT_4495</name>
</gene>
<evidence type="ECO:0000256" key="3">
    <source>
        <dbReference type="ARBA" id="ARBA00023136"/>
    </source>
</evidence>
<dbReference type="Pfam" id="PF00672">
    <property type="entry name" value="HAMP"/>
    <property type="match status" value="1"/>
</dbReference>
<keyword evidence="7" id="KW-0812">Transmembrane</keyword>
<keyword evidence="11" id="KW-1185">Reference proteome</keyword>
<feature type="transmembrane region" description="Helical" evidence="7">
    <location>
        <begin position="37"/>
        <end position="57"/>
    </location>
</feature>
<dbReference type="OrthoDB" id="2489132at2"/>
<name>E0IFN5_9BACL</name>
<dbReference type="SMART" id="SM00304">
    <property type="entry name" value="HAMP"/>
    <property type="match status" value="1"/>
</dbReference>
<evidence type="ECO:0000256" key="6">
    <source>
        <dbReference type="PROSITE-ProRule" id="PRU00284"/>
    </source>
</evidence>
<dbReference type="RefSeq" id="WP_006040478.1">
    <property type="nucleotide sequence ID" value="NZ_AEDD01000014.1"/>
</dbReference>
<feature type="domain" description="Methyl-accepting transducer" evidence="8">
    <location>
        <begin position="132"/>
        <end position="382"/>
    </location>
</feature>
<keyword evidence="2" id="KW-1003">Cell membrane</keyword>
<dbReference type="SUPFAM" id="SSF58104">
    <property type="entry name" value="Methyl-accepting chemotaxis protein (MCP) signaling domain"/>
    <property type="match status" value="1"/>
</dbReference>
<reference evidence="10 11" key="1">
    <citation type="submission" date="2010-07" db="EMBL/GenBank/DDBJ databases">
        <title>The draft genome of Paenibacillus curdlanolyticus YK9.</title>
        <authorList>
            <consortium name="US DOE Joint Genome Institute (JGI-PGF)"/>
            <person name="Lucas S."/>
            <person name="Copeland A."/>
            <person name="Lapidus A."/>
            <person name="Cheng J.-F."/>
            <person name="Bruce D."/>
            <person name="Goodwin L."/>
            <person name="Pitluck S."/>
            <person name="Land M.L."/>
            <person name="Hauser L."/>
            <person name="Chang Y.-J."/>
            <person name="Jeffries C."/>
            <person name="Anderson I.J."/>
            <person name="Johnson E."/>
            <person name="Loganathan U."/>
            <person name="Mulhopadhyay B."/>
            <person name="Kyrpides N."/>
            <person name="Woyke T.J."/>
        </authorList>
    </citation>
    <scope>NUCLEOTIDE SEQUENCE [LARGE SCALE GENOMIC DNA]</scope>
    <source>
        <strain evidence="10 11">YK9</strain>
    </source>
</reference>
<evidence type="ECO:0000256" key="7">
    <source>
        <dbReference type="SAM" id="Phobius"/>
    </source>
</evidence>
<evidence type="ECO:0000256" key="2">
    <source>
        <dbReference type="ARBA" id="ARBA00022475"/>
    </source>
</evidence>
<evidence type="ECO:0000256" key="1">
    <source>
        <dbReference type="ARBA" id="ARBA00004236"/>
    </source>
</evidence>
<keyword evidence="3 7" id="KW-0472">Membrane</keyword>
<feature type="domain" description="HAMP" evidence="9">
    <location>
        <begin position="62"/>
        <end position="113"/>
    </location>
</feature>